<evidence type="ECO:0008006" key="4">
    <source>
        <dbReference type="Google" id="ProtNLM"/>
    </source>
</evidence>
<feature type="signal peptide" evidence="1">
    <location>
        <begin position="1"/>
        <end position="38"/>
    </location>
</feature>
<name>A0A7G7VKU9_9FIRM</name>
<reference evidence="2 3" key="1">
    <citation type="submission" date="2020-07" db="EMBL/GenBank/DDBJ databases">
        <title>Complete genome and description of Selenomonas timonensis sp. nov., a new bacterium isolated from a gingivitis subject.</title>
        <authorList>
            <person name="Antezack A."/>
        </authorList>
    </citation>
    <scope>NUCLEOTIDE SEQUENCE [LARGE SCALE GENOMIC DNA]</scope>
    <source>
        <strain evidence="2 3">Marseille-Q3039</strain>
    </source>
</reference>
<protein>
    <recommendedName>
        <fullName evidence="4">Outer membrane lipoprotein-sorting protein</fullName>
    </recommendedName>
</protein>
<feature type="chain" id="PRO_5028890810" description="Outer membrane lipoprotein-sorting protein" evidence="1">
    <location>
        <begin position="39"/>
        <end position="306"/>
    </location>
</feature>
<dbReference type="Proteomes" id="UP000515480">
    <property type="component" value="Chromosome"/>
</dbReference>
<proteinExistence type="predicted"/>
<dbReference type="KEGG" id="stim:H1B31_01920"/>
<dbReference type="EMBL" id="CP060204">
    <property type="protein sequence ID" value="QNH54742.1"/>
    <property type="molecule type" value="Genomic_DNA"/>
</dbReference>
<sequence length="306" mass="34509">MARIRLRRIARGKGVNAMKKLFCAALAALVLTAGSVAAEPFAPAPDAEAQLDVMAASGVIQEEINTLYHTWDGILKSGMAKRSHYTFYAAVTDLNHNGRLELLISSHFLNRDPLYYAGDSISEEQKKGLQYLCNNYPSEVYGEAYEISVDGSTLEPYAINHANTQFPDLTRLHIRGRKTDGHYIYMVDTQRMPRNKSWTSATDRYDIVYDAQILWADVDLGVGTNAHAEGTASVHGEQVEPFYTSMNLLYLNKDVDPYGIEAEKFQRERLDRGGRRINFVDWQALDKDARTALASSWYGWSYESEE</sequence>
<keyword evidence="3" id="KW-1185">Reference proteome</keyword>
<evidence type="ECO:0000313" key="3">
    <source>
        <dbReference type="Proteomes" id="UP000515480"/>
    </source>
</evidence>
<organism evidence="2 3">
    <name type="scientific">Selenomonas timonae</name>
    <dbReference type="NCBI Taxonomy" id="2754044"/>
    <lineage>
        <taxon>Bacteria</taxon>
        <taxon>Bacillati</taxon>
        <taxon>Bacillota</taxon>
        <taxon>Negativicutes</taxon>
        <taxon>Selenomonadales</taxon>
        <taxon>Selenomonadaceae</taxon>
        <taxon>Selenomonas</taxon>
    </lineage>
</organism>
<keyword evidence="1" id="KW-0732">Signal</keyword>
<gene>
    <name evidence="2" type="ORF">H1B31_01920</name>
</gene>
<evidence type="ECO:0000256" key="1">
    <source>
        <dbReference type="SAM" id="SignalP"/>
    </source>
</evidence>
<accession>A0A7G7VKU9</accession>
<dbReference type="AlphaFoldDB" id="A0A7G7VKU9"/>
<evidence type="ECO:0000313" key="2">
    <source>
        <dbReference type="EMBL" id="QNH54742.1"/>
    </source>
</evidence>